<dbReference type="InterPro" id="IPR023299">
    <property type="entry name" value="ATPase_P-typ_cyto_dom_N"/>
</dbReference>
<name>A0A227GTR8_VIBPH</name>
<feature type="non-terminal residue" evidence="1">
    <location>
        <position position="1"/>
    </location>
</feature>
<organism evidence="1 2">
    <name type="scientific">Vibrio parahaemolyticus</name>
    <dbReference type="NCBI Taxonomy" id="670"/>
    <lineage>
        <taxon>Bacteria</taxon>
        <taxon>Pseudomonadati</taxon>
        <taxon>Pseudomonadota</taxon>
        <taxon>Gammaproteobacteria</taxon>
        <taxon>Vibrionales</taxon>
        <taxon>Vibrionaceae</taxon>
        <taxon>Vibrio</taxon>
    </lineage>
</organism>
<dbReference type="AlphaFoldDB" id="A0A227GTR8"/>
<proteinExistence type="predicted"/>
<dbReference type="Gene3D" id="3.40.1110.10">
    <property type="entry name" value="Calcium-transporting ATPase, cytoplasmic domain N"/>
    <property type="match status" value="1"/>
</dbReference>
<accession>A0A227GTR8</accession>
<reference evidence="1 2" key="1">
    <citation type="journal article" date="2017" name="Appl. Environ. Microbiol.">
        <title>Parallel evolution of two clades of a major Atlantic endemic Vibrio parahaemolyticus pathogen lineage by independent acquisition of related pathogenicity islands.</title>
        <authorList>
            <person name="Xu F."/>
            <person name="Gonzalez-Escalona N."/>
            <person name="Drees K.P."/>
            <person name="Sebra R.P."/>
            <person name="Cooper V.S."/>
            <person name="Jones S.H."/>
            <person name="Whistler C.A."/>
        </authorList>
    </citation>
    <scope>NUCLEOTIDE SEQUENCE [LARGE SCALE GENOMIC DNA]</scope>
    <source>
        <strain evidence="1 2">MAVP-3</strain>
    </source>
</reference>
<sequence>SHPLALSLVKRAEEQGVSIPEASDKTAQVGSGVTGLVNGKLVQVIAPSKADFPVSSKVEQRVIELEEQGKTVV</sequence>
<dbReference type="SUPFAM" id="SSF81660">
    <property type="entry name" value="Metal cation-transporting ATPase, ATP-binding domain N"/>
    <property type="match status" value="1"/>
</dbReference>
<dbReference type="GO" id="GO:0000166">
    <property type="term" value="F:nucleotide binding"/>
    <property type="evidence" value="ECO:0007669"/>
    <property type="project" value="InterPro"/>
</dbReference>
<feature type="non-terminal residue" evidence="1">
    <location>
        <position position="73"/>
    </location>
</feature>
<protein>
    <submittedName>
        <fullName evidence="1">Uncharacterized protein</fullName>
    </submittedName>
</protein>
<comment type="caution">
    <text evidence="1">The sequence shown here is derived from an EMBL/GenBank/DDBJ whole genome shotgun (WGS) entry which is preliminary data.</text>
</comment>
<dbReference type="Proteomes" id="UP000214596">
    <property type="component" value="Unassembled WGS sequence"/>
</dbReference>
<evidence type="ECO:0000313" key="2">
    <source>
        <dbReference type="Proteomes" id="UP000214596"/>
    </source>
</evidence>
<evidence type="ECO:0000313" key="1">
    <source>
        <dbReference type="EMBL" id="OXD97008.1"/>
    </source>
</evidence>
<dbReference type="EMBL" id="NIXT01005654">
    <property type="protein sequence ID" value="OXD97008.1"/>
    <property type="molecule type" value="Genomic_DNA"/>
</dbReference>
<gene>
    <name evidence="1" type="ORF">CA163_39850</name>
</gene>